<keyword evidence="2" id="KW-0540">Nuclease</keyword>
<keyword evidence="2" id="KW-0255">Endonuclease</keyword>
<feature type="domain" description="Endonuclease/exonuclease/phosphatase" evidence="1">
    <location>
        <begin position="11"/>
        <end position="241"/>
    </location>
</feature>
<keyword evidence="2" id="KW-0378">Hydrolase</keyword>
<accession>A0A3A4ARL0</accession>
<evidence type="ECO:0000313" key="2">
    <source>
        <dbReference type="EMBL" id="RJL32488.1"/>
    </source>
</evidence>
<dbReference type="Proteomes" id="UP000265768">
    <property type="component" value="Unassembled WGS sequence"/>
</dbReference>
<dbReference type="RefSeq" id="WP_119926737.1">
    <property type="nucleotide sequence ID" value="NZ_QZEY01000004.1"/>
</dbReference>
<dbReference type="InterPro" id="IPR005135">
    <property type="entry name" value="Endo/exonuclease/phosphatase"/>
</dbReference>
<dbReference type="GO" id="GO:0004519">
    <property type="term" value="F:endonuclease activity"/>
    <property type="evidence" value="ECO:0007669"/>
    <property type="project" value="UniProtKB-KW"/>
</dbReference>
<comment type="caution">
    <text evidence="2">The sequence shown here is derived from an EMBL/GenBank/DDBJ whole genome shotgun (WGS) entry which is preliminary data.</text>
</comment>
<protein>
    <submittedName>
        <fullName evidence="2">Endonuclease/exonuclease/phosphatase family protein</fullName>
    </submittedName>
</protein>
<dbReference type="OrthoDB" id="9787701at2"/>
<name>A0A3A4ARL0_9ACTN</name>
<sequence length="251" mass="26952">MAAVTGTLRVATWNLHEALPAREPAPPDVREAVAGLLTELRIDLAGLQEVDFGPDGASPTLDAIAGSTELRHVAAYDVSESSFHPGRRAGLAIVSRYPLSGVERHRFANPDLTAYVGGNEIGSHDKGFLAATARTPGGEVTAVTLHTLPFYLFGREAGDPEFQGMWRQLSEELRRLAKRPLVVCGDFNTPRRDLLAAAGAPELTRTTGAEPTYRETAADDILYSGGFTAARSGLVANFSDHALCFAELRPW</sequence>
<organism evidence="2 3">
    <name type="scientific">Bailinhaonella thermotolerans</name>
    <dbReference type="NCBI Taxonomy" id="1070861"/>
    <lineage>
        <taxon>Bacteria</taxon>
        <taxon>Bacillati</taxon>
        <taxon>Actinomycetota</taxon>
        <taxon>Actinomycetes</taxon>
        <taxon>Streptosporangiales</taxon>
        <taxon>Streptosporangiaceae</taxon>
        <taxon>Bailinhaonella</taxon>
    </lineage>
</organism>
<keyword evidence="3" id="KW-1185">Reference proteome</keyword>
<keyword evidence="2" id="KW-0269">Exonuclease</keyword>
<dbReference type="Pfam" id="PF03372">
    <property type="entry name" value="Exo_endo_phos"/>
    <property type="match status" value="1"/>
</dbReference>
<dbReference type="SUPFAM" id="SSF56219">
    <property type="entry name" value="DNase I-like"/>
    <property type="match status" value="1"/>
</dbReference>
<dbReference type="GO" id="GO:0004527">
    <property type="term" value="F:exonuclease activity"/>
    <property type="evidence" value="ECO:0007669"/>
    <property type="project" value="UniProtKB-KW"/>
</dbReference>
<reference evidence="2 3" key="1">
    <citation type="submission" date="2018-09" db="EMBL/GenBank/DDBJ databases">
        <title>YIM 75507 draft genome.</title>
        <authorList>
            <person name="Tang S."/>
            <person name="Feng Y."/>
        </authorList>
    </citation>
    <scope>NUCLEOTIDE SEQUENCE [LARGE SCALE GENOMIC DNA]</scope>
    <source>
        <strain evidence="2 3">YIM 75507</strain>
    </source>
</reference>
<evidence type="ECO:0000259" key="1">
    <source>
        <dbReference type="Pfam" id="PF03372"/>
    </source>
</evidence>
<dbReference type="EMBL" id="QZEY01000004">
    <property type="protein sequence ID" value="RJL32488.1"/>
    <property type="molecule type" value="Genomic_DNA"/>
</dbReference>
<dbReference type="Gene3D" id="3.60.10.10">
    <property type="entry name" value="Endonuclease/exonuclease/phosphatase"/>
    <property type="match status" value="1"/>
</dbReference>
<gene>
    <name evidence="2" type="ORF">D5H75_13220</name>
</gene>
<dbReference type="InterPro" id="IPR036691">
    <property type="entry name" value="Endo/exonu/phosph_ase_sf"/>
</dbReference>
<evidence type="ECO:0000313" key="3">
    <source>
        <dbReference type="Proteomes" id="UP000265768"/>
    </source>
</evidence>
<proteinExistence type="predicted"/>
<dbReference type="AlphaFoldDB" id="A0A3A4ARL0"/>